<name>A0ABR0TLR5_AURPU</name>
<dbReference type="InterPro" id="IPR027417">
    <property type="entry name" value="P-loop_NTPase"/>
</dbReference>
<gene>
    <name evidence="1" type="ORF">QM012_008164</name>
</gene>
<dbReference type="Proteomes" id="UP001341245">
    <property type="component" value="Unassembled WGS sequence"/>
</dbReference>
<evidence type="ECO:0000313" key="2">
    <source>
        <dbReference type="Proteomes" id="UP001341245"/>
    </source>
</evidence>
<dbReference type="SUPFAM" id="SSF52540">
    <property type="entry name" value="P-loop containing nucleoside triphosphate hydrolases"/>
    <property type="match status" value="1"/>
</dbReference>
<dbReference type="Gene3D" id="3.40.50.300">
    <property type="entry name" value="P-loop containing nucleotide triphosphate hydrolases"/>
    <property type="match status" value="1"/>
</dbReference>
<protein>
    <recommendedName>
        <fullName evidence="3">P-loop containing nucleoside triphosphate hydrolase protein</fullName>
    </recommendedName>
</protein>
<reference evidence="1 2" key="1">
    <citation type="submission" date="2023-11" db="EMBL/GenBank/DDBJ databases">
        <title>Draft genome sequence and annotation of the polyextremotolerant black yeast-like fungus Aureobasidium pullulans NRRL 62042.</title>
        <authorList>
            <person name="Dielentheis-Frenken M.R.E."/>
            <person name="Wibberg D."/>
            <person name="Blank L.M."/>
            <person name="Tiso T."/>
        </authorList>
    </citation>
    <scope>NUCLEOTIDE SEQUENCE [LARGE SCALE GENOMIC DNA]</scope>
    <source>
        <strain evidence="1 2">NRRL 62042</strain>
    </source>
</reference>
<proteinExistence type="predicted"/>
<dbReference type="EMBL" id="JASGXD010000006">
    <property type="protein sequence ID" value="KAK6005385.1"/>
    <property type="molecule type" value="Genomic_DNA"/>
</dbReference>
<organism evidence="1 2">
    <name type="scientific">Aureobasidium pullulans</name>
    <name type="common">Black yeast</name>
    <name type="synonym">Pullularia pullulans</name>
    <dbReference type="NCBI Taxonomy" id="5580"/>
    <lineage>
        <taxon>Eukaryota</taxon>
        <taxon>Fungi</taxon>
        <taxon>Dikarya</taxon>
        <taxon>Ascomycota</taxon>
        <taxon>Pezizomycotina</taxon>
        <taxon>Dothideomycetes</taxon>
        <taxon>Dothideomycetidae</taxon>
        <taxon>Dothideales</taxon>
        <taxon>Saccotheciaceae</taxon>
        <taxon>Aureobasidium</taxon>
    </lineage>
</organism>
<evidence type="ECO:0000313" key="1">
    <source>
        <dbReference type="EMBL" id="KAK6005385.1"/>
    </source>
</evidence>
<sequence>MTIDIIDDRSKHCVPFILDQIRAHKQGLNFSPFFLGLNGIQGAGKTTLYQVSTLYKILTAPPYNLPTVVLSIDDLYLPHSLQKSLAESQPDNPLIQHRGQPSTHDILLGKEVISQLASRKPDVRIPCFDKSPYNGQGDRTDLAT</sequence>
<accession>A0ABR0TLR5</accession>
<comment type="caution">
    <text evidence="1">The sequence shown here is derived from an EMBL/GenBank/DDBJ whole genome shotgun (WGS) entry which is preliminary data.</text>
</comment>
<evidence type="ECO:0008006" key="3">
    <source>
        <dbReference type="Google" id="ProtNLM"/>
    </source>
</evidence>
<keyword evidence="2" id="KW-1185">Reference proteome</keyword>